<evidence type="ECO:0000313" key="3">
    <source>
        <dbReference type="Proteomes" id="UP001529481"/>
    </source>
</evidence>
<dbReference type="RefSeq" id="WP_313839942.1">
    <property type="nucleotide sequence ID" value="NZ_JASTZZ010000010.1"/>
</dbReference>
<comment type="caution">
    <text evidence="2">The sequence shown here is derived from an EMBL/GenBank/DDBJ whole genome shotgun (WGS) entry which is preliminary data.</text>
</comment>
<keyword evidence="3" id="KW-1185">Reference proteome</keyword>
<name>A0ABU3KHD5_9BIFI</name>
<reference evidence="3" key="1">
    <citation type="submission" date="2023-07" db="EMBL/GenBank/DDBJ databases">
        <title>Bifidobacterium spp. in honeybee.</title>
        <authorList>
            <person name="Olofsson T."/>
        </authorList>
    </citation>
    <scope>NUCLEOTIDE SEQUENCE [LARGE SCALE GENOMIC DNA]</scope>
    <source>
        <strain evidence="3">H1HS16N</strain>
    </source>
</reference>
<dbReference type="Proteomes" id="UP001529481">
    <property type="component" value="Unassembled WGS sequence"/>
</dbReference>
<accession>A0ABU3KHD5</accession>
<evidence type="ECO:0000256" key="1">
    <source>
        <dbReference type="SAM" id="SignalP"/>
    </source>
</evidence>
<proteinExistence type="predicted"/>
<sequence length="49" mass="4924">MHLVSRLRRICVMMTVLLSLLAGLGVASANAADAPILTGGGGSSDPSRS</sequence>
<dbReference type="EMBL" id="JASTZZ010000010">
    <property type="protein sequence ID" value="MDT7510122.1"/>
    <property type="molecule type" value="Genomic_DNA"/>
</dbReference>
<keyword evidence="1" id="KW-0732">Signal</keyword>
<protein>
    <submittedName>
        <fullName evidence="2">Uncharacterized protein</fullName>
    </submittedName>
</protein>
<organism evidence="2 3">
    <name type="scientific">Bifidobacterium kimbladii</name>
    <dbReference type="NCBI Taxonomy" id="1293826"/>
    <lineage>
        <taxon>Bacteria</taxon>
        <taxon>Bacillati</taxon>
        <taxon>Actinomycetota</taxon>
        <taxon>Actinomycetes</taxon>
        <taxon>Bifidobacteriales</taxon>
        <taxon>Bifidobacteriaceae</taxon>
        <taxon>Bifidobacterium</taxon>
    </lineage>
</organism>
<evidence type="ECO:0000313" key="2">
    <source>
        <dbReference type="EMBL" id="MDT7510122.1"/>
    </source>
</evidence>
<feature type="chain" id="PRO_5045646778" evidence="1">
    <location>
        <begin position="32"/>
        <end position="49"/>
    </location>
</feature>
<feature type="signal peptide" evidence="1">
    <location>
        <begin position="1"/>
        <end position="31"/>
    </location>
</feature>
<gene>
    <name evidence="2" type="ORF">QRX41_08305</name>
</gene>